<gene>
    <name evidence="1" type="ORF">PQR01_02790</name>
</gene>
<dbReference type="Proteomes" id="UP001629235">
    <property type="component" value="Unassembled WGS sequence"/>
</dbReference>
<keyword evidence="2" id="KW-1185">Reference proteome</keyword>
<sequence>MDKLFLARSRRQVHVTVAKVRNCGVEKPLQVAFATRRPVYGVHAVVLPRLIE</sequence>
<proteinExistence type="predicted"/>
<organism evidence="1 2">
    <name type="scientific">Paraburkholderia rhynchosiae</name>
    <dbReference type="NCBI Taxonomy" id="487049"/>
    <lineage>
        <taxon>Bacteria</taxon>
        <taxon>Pseudomonadati</taxon>
        <taxon>Pseudomonadota</taxon>
        <taxon>Betaproteobacteria</taxon>
        <taxon>Burkholderiales</taxon>
        <taxon>Burkholderiaceae</taxon>
        <taxon>Paraburkholderia</taxon>
    </lineage>
</organism>
<accession>A0ACC7N666</accession>
<name>A0ACC7N666_9BURK</name>
<dbReference type="EMBL" id="JAQQDW010000003">
    <property type="protein sequence ID" value="MFM0102444.1"/>
    <property type="molecule type" value="Genomic_DNA"/>
</dbReference>
<reference evidence="1 2" key="1">
    <citation type="journal article" date="2024" name="Chem. Sci.">
        <title>Discovery of megapolipeptins by genome mining of a Burkholderiales bacteria collection.</title>
        <authorList>
            <person name="Paulo B.S."/>
            <person name="Recchia M.J.J."/>
            <person name="Lee S."/>
            <person name="Fergusson C.H."/>
            <person name="Romanowski S.B."/>
            <person name="Hernandez A."/>
            <person name="Krull N."/>
            <person name="Liu D.Y."/>
            <person name="Cavanagh H."/>
            <person name="Bos A."/>
            <person name="Gray C.A."/>
            <person name="Murphy B.T."/>
            <person name="Linington R.G."/>
            <person name="Eustaquio A.S."/>
        </authorList>
    </citation>
    <scope>NUCLEOTIDE SEQUENCE [LARGE SCALE GENOMIC DNA]</scope>
    <source>
        <strain evidence="1 2">RL18-126-BIB-B</strain>
    </source>
</reference>
<comment type="caution">
    <text evidence="1">The sequence shown here is derived from an EMBL/GenBank/DDBJ whole genome shotgun (WGS) entry which is preliminary data.</text>
</comment>
<evidence type="ECO:0000313" key="2">
    <source>
        <dbReference type="Proteomes" id="UP001629235"/>
    </source>
</evidence>
<evidence type="ECO:0000313" key="1">
    <source>
        <dbReference type="EMBL" id="MFM0102444.1"/>
    </source>
</evidence>
<protein>
    <submittedName>
        <fullName evidence="1">Uncharacterized protein</fullName>
    </submittedName>
</protein>